<dbReference type="PANTHER" id="PTHR31602:SF63">
    <property type="entry name" value="GROWTH-REGULATING FACTOR 3"/>
    <property type="match status" value="1"/>
</dbReference>
<organism evidence="5 6">
    <name type="scientific">Actinidia chinensis var. chinensis</name>
    <name type="common">Chinese soft-hair kiwi</name>
    <dbReference type="NCBI Taxonomy" id="1590841"/>
    <lineage>
        <taxon>Eukaryota</taxon>
        <taxon>Viridiplantae</taxon>
        <taxon>Streptophyta</taxon>
        <taxon>Embryophyta</taxon>
        <taxon>Tracheophyta</taxon>
        <taxon>Spermatophyta</taxon>
        <taxon>Magnoliopsida</taxon>
        <taxon>eudicotyledons</taxon>
        <taxon>Gunneridae</taxon>
        <taxon>Pentapetalae</taxon>
        <taxon>asterids</taxon>
        <taxon>Ericales</taxon>
        <taxon>Actinidiaceae</taxon>
        <taxon>Actinidia</taxon>
    </lineage>
</organism>
<keyword evidence="3" id="KW-0804">Transcription</keyword>
<dbReference type="Gramene" id="PSS02631">
    <property type="protein sequence ID" value="PSS02631"/>
    <property type="gene ID" value="CEY00_Acc21040"/>
</dbReference>
<dbReference type="STRING" id="1590841.A0A2R6Q5T3"/>
<dbReference type="GO" id="GO:0006351">
    <property type="term" value="P:DNA-templated transcription"/>
    <property type="evidence" value="ECO:0007669"/>
    <property type="project" value="UniProtKB-UniRule"/>
</dbReference>
<comment type="function">
    <text evidence="3">Transcription activator.</text>
</comment>
<feature type="domain" description="QLQ" evidence="4">
    <location>
        <begin position="45"/>
        <end position="80"/>
    </location>
</feature>
<comment type="domain">
    <text evidence="3">The QLQ domain and WRC domain may be involved in protein-protein interaction and DNA-binding, respectively.</text>
</comment>
<keyword evidence="3" id="KW-0805">Transcription regulation</keyword>
<evidence type="ECO:0000313" key="6">
    <source>
        <dbReference type="Proteomes" id="UP000241394"/>
    </source>
</evidence>
<dbReference type="InParanoid" id="A0A2R6Q5T3"/>
<comment type="similarity">
    <text evidence="3">Belongs to the GRF family.</text>
</comment>
<evidence type="ECO:0000256" key="3">
    <source>
        <dbReference type="RuleBase" id="RU367127"/>
    </source>
</evidence>
<accession>A0A2R6Q5T3</accession>
<comment type="subcellular location">
    <subcellularLocation>
        <location evidence="1 3">Nucleus</location>
    </subcellularLocation>
</comment>
<protein>
    <recommendedName>
        <fullName evidence="3">Growth-regulating factor</fullName>
    </recommendedName>
</protein>
<dbReference type="EMBL" id="NKQK01000019">
    <property type="protein sequence ID" value="PSS02631.1"/>
    <property type="molecule type" value="Genomic_DNA"/>
</dbReference>
<evidence type="ECO:0000256" key="1">
    <source>
        <dbReference type="ARBA" id="ARBA00004123"/>
    </source>
</evidence>
<dbReference type="GO" id="GO:0005634">
    <property type="term" value="C:nucleus"/>
    <property type="evidence" value="ECO:0007669"/>
    <property type="project" value="UniProtKB-SubCell"/>
</dbReference>
<evidence type="ECO:0000313" key="5">
    <source>
        <dbReference type="EMBL" id="PSS02631.1"/>
    </source>
</evidence>
<comment type="caution">
    <text evidence="5">The sequence shown here is derived from an EMBL/GenBank/DDBJ whole genome shotgun (WGS) entry which is preliminary data.</text>
</comment>
<reference evidence="5 6" key="1">
    <citation type="submission" date="2017-07" db="EMBL/GenBank/DDBJ databases">
        <title>An improved, manually edited Actinidia chinensis var. chinensis (kiwifruit) genome highlights the challenges associated with draft genomes and gene prediction in plants.</title>
        <authorList>
            <person name="Pilkington S."/>
            <person name="Crowhurst R."/>
            <person name="Hilario E."/>
            <person name="Nardozza S."/>
            <person name="Fraser L."/>
            <person name="Peng Y."/>
            <person name="Gunaseelan K."/>
            <person name="Simpson R."/>
            <person name="Tahir J."/>
            <person name="Deroles S."/>
            <person name="Templeton K."/>
            <person name="Luo Z."/>
            <person name="Davy M."/>
            <person name="Cheng C."/>
            <person name="Mcneilage M."/>
            <person name="Scaglione D."/>
            <person name="Liu Y."/>
            <person name="Zhang Q."/>
            <person name="Datson P."/>
            <person name="De Silva N."/>
            <person name="Gardiner S."/>
            <person name="Bassett H."/>
            <person name="Chagne D."/>
            <person name="Mccallum J."/>
            <person name="Dzierzon H."/>
            <person name="Deng C."/>
            <person name="Wang Y.-Y."/>
            <person name="Barron N."/>
            <person name="Manako K."/>
            <person name="Bowen J."/>
            <person name="Foster T."/>
            <person name="Erridge Z."/>
            <person name="Tiffin H."/>
            <person name="Waite C."/>
            <person name="Davies K."/>
            <person name="Grierson E."/>
            <person name="Laing W."/>
            <person name="Kirk R."/>
            <person name="Chen X."/>
            <person name="Wood M."/>
            <person name="Montefiori M."/>
            <person name="Brummell D."/>
            <person name="Schwinn K."/>
            <person name="Catanach A."/>
            <person name="Fullerton C."/>
            <person name="Li D."/>
            <person name="Meiyalaghan S."/>
            <person name="Nieuwenhuizen N."/>
            <person name="Read N."/>
            <person name="Prakash R."/>
            <person name="Hunter D."/>
            <person name="Zhang H."/>
            <person name="Mckenzie M."/>
            <person name="Knabel M."/>
            <person name="Harris A."/>
            <person name="Allan A."/>
            <person name="Chen A."/>
            <person name="Janssen B."/>
            <person name="Plunkett B."/>
            <person name="Dwamena C."/>
            <person name="Voogd C."/>
            <person name="Leif D."/>
            <person name="Lafferty D."/>
            <person name="Souleyre E."/>
            <person name="Varkonyi-Gasic E."/>
            <person name="Gambi F."/>
            <person name="Hanley J."/>
            <person name="Yao J.-L."/>
            <person name="Cheung J."/>
            <person name="David K."/>
            <person name="Warren B."/>
            <person name="Marsh K."/>
            <person name="Snowden K."/>
            <person name="Lin-Wang K."/>
            <person name="Brian L."/>
            <person name="Martinez-Sanchez M."/>
            <person name="Wang M."/>
            <person name="Ileperuma N."/>
            <person name="Macnee N."/>
            <person name="Campin R."/>
            <person name="Mcatee P."/>
            <person name="Drummond R."/>
            <person name="Espley R."/>
            <person name="Ireland H."/>
            <person name="Wu R."/>
            <person name="Atkinson R."/>
            <person name="Karunairetnam S."/>
            <person name="Bulley S."/>
            <person name="Chunkath S."/>
            <person name="Hanley Z."/>
            <person name="Storey R."/>
            <person name="Thrimawithana A."/>
            <person name="Thomson S."/>
            <person name="David C."/>
            <person name="Testolin R."/>
        </authorList>
    </citation>
    <scope>NUCLEOTIDE SEQUENCE [LARGE SCALE GENOMIC DNA]</scope>
    <source>
        <strain evidence="6">cv. Red5</strain>
        <tissue evidence="5">Young leaf</tissue>
    </source>
</reference>
<dbReference type="GO" id="GO:0005524">
    <property type="term" value="F:ATP binding"/>
    <property type="evidence" value="ECO:0007669"/>
    <property type="project" value="UniProtKB-UniRule"/>
</dbReference>
<reference evidence="6" key="2">
    <citation type="journal article" date="2018" name="BMC Genomics">
        <title>A manually annotated Actinidia chinensis var. chinensis (kiwifruit) genome highlights the challenges associated with draft genomes and gene prediction in plants.</title>
        <authorList>
            <person name="Pilkington S.M."/>
            <person name="Crowhurst R."/>
            <person name="Hilario E."/>
            <person name="Nardozza S."/>
            <person name="Fraser L."/>
            <person name="Peng Y."/>
            <person name="Gunaseelan K."/>
            <person name="Simpson R."/>
            <person name="Tahir J."/>
            <person name="Deroles S.C."/>
            <person name="Templeton K."/>
            <person name="Luo Z."/>
            <person name="Davy M."/>
            <person name="Cheng C."/>
            <person name="McNeilage M."/>
            <person name="Scaglione D."/>
            <person name="Liu Y."/>
            <person name="Zhang Q."/>
            <person name="Datson P."/>
            <person name="De Silva N."/>
            <person name="Gardiner S.E."/>
            <person name="Bassett H."/>
            <person name="Chagne D."/>
            <person name="McCallum J."/>
            <person name="Dzierzon H."/>
            <person name="Deng C."/>
            <person name="Wang Y.Y."/>
            <person name="Barron L."/>
            <person name="Manako K."/>
            <person name="Bowen J."/>
            <person name="Foster T.M."/>
            <person name="Erridge Z.A."/>
            <person name="Tiffin H."/>
            <person name="Waite C.N."/>
            <person name="Davies K.M."/>
            <person name="Grierson E.P."/>
            <person name="Laing W.A."/>
            <person name="Kirk R."/>
            <person name="Chen X."/>
            <person name="Wood M."/>
            <person name="Montefiori M."/>
            <person name="Brummell D.A."/>
            <person name="Schwinn K.E."/>
            <person name="Catanach A."/>
            <person name="Fullerton C."/>
            <person name="Li D."/>
            <person name="Meiyalaghan S."/>
            <person name="Nieuwenhuizen N."/>
            <person name="Read N."/>
            <person name="Prakash R."/>
            <person name="Hunter D."/>
            <person name="Zhang H."/>
            <person name="McKenzie M."/>
            <person name="Knabel M."/>
            <person name="Harris A."/>
            <person name="Allan A.C."/>
            <person name="Gleave A."/>
            <person name="Chen A."/>
            <person name="Janssen B.J."/>
            <person name="Plunkett B."/>
            <person name="Ampomah-Dwamena C."/>
            <person name="Voogd C."/>
            <person name="Leif D."/>
            <person name="Lafferty D."/>
            <person name="Souleyre E.J.F."/>
            <person name="Varkonyi-Gasic E."/>
            <person name="Gambi F."/>
            <person name="Hanley J."/>
            <person name="Yao J.L."/>
            <person name="Cheung J."/>
            <person name="David K.M."/>
            <person name="Warren B."/>
            <person name="Marsh K."/>
            <person name="Snowden K.C."/>
            <person name="Lin-Wang K."/>
            <person name="Brian L."/>
            <person name="Martinez-Sanchez M."/>
            <person name="Wang M."/>
            <person name="Ileperuma N."/>
            <person name="Macnee N."/>
            <person name="Campin R."/>
            <person name="McAtee P."/>
            <person name="Drummond R.S.M."/>
            <person name="Espley R.V."/>
            <person name="Ireland H.S."/>
            <person name="Wu R."/>
            <person name="Atkinson R.G."/>
            <person name="Karunairetnam S."/>
            <person name="Bulley S."/>
            <person name="Chunkath S."/>
            <person name="Hanley Z."/>
            <person name="Storey R."/>
            <person name="Thrimawithana A.H."/>
            <person name="Thomson S."/>
            <person name="David C."/>
            <person name="Testolin R."/>
            <person name="Huang H."/>
            <person name="Hellens R.P."/>
            <person name="Schaffer R.J."/>
        </authorList>
    </citation>
    <scope>NUCLEOTIDE SEQUENCE [LARGE SCALE GENOMIC DNA]</scope>
    <source>
        <strain evidence="6">cv. Red5</strain>
    </source>
</reference>
<dbReference type="GO" id="GO:0048731">
    <property type="term" value="P:system development"/>
    <property type="evidence" value="ECO:0007669"/>
    <property type="project" value="UniProtKB-ARBA"/>
</dbReference>
<gene>
    <name evidence="5" type="ORF">CEY00_Acc21040</name>
</gene>
<evidence type="ECO:0000259" key="4">
    <source>
        <dbReference type="PROSITE" id="PS51666"/>
    </source>
</evidence>
<proteinExistence type="inferred from homology"/>
<name>A0A2R6Q5T3_ACTCC</name>
<keyword evidence="6" id="KW-1185">Reference proteome</keyword>
<dbReference type="GO" id="GO:0006355">
    <property type="term" value="P:regulation of DNA-templated transcription"/>
    <property type="evidence" value="ECO:0007669"/>
    <property type="project" value="InterPro"/>
</dbReference>
<dbReference type="PROSITE" id="PS51666">
    <property type="entry name" value="QLQ"/>
    <property type="match status" value="1"/>
</dbReference>
<dbReference type="OrthoDB" id="1741324at2759"/>
<sequence>MDFNLKQWRYESELQLQQQQEQEQEQVASVLPLFVPEVLTEMGSYFSWAQWQELELQALIFRHMLAGACVPPELLNQLVKKSRLSSSSLSPTYYHLPHPLQHYHPASSPSLVGPILIFQGLPLPLISSISVKDPQNQELKTMVHLNPKMKFLGAENPVVGFFAISLMTGQDRFKNPVEPKAVAAQ</sequence>
<dbReference type="InterPro" id="IPR014978">
    <property type="entry name" value="Gln-Leu-Gln_QLQ"/>
</dbReference>
<keyword evidence="2 3" id="KW-0539">Nucleus</keyword>
<dbReference type="PANTHER" id="PTHR31602">
    <property type="entry name" value="GROWTH-REGULATING FACTOR 5"/>
    <property type="match status" value="1"/>
</dbReference>
<dbReference type="InterPro" id="IPR031137">
    <property type="entry name" value="GRF"/>
</dbReference>
<evidence type="ECO:0000256" key="2">
    <source>
        <dbReference type="ARBA" id="ARBA00023242"/>
    </source>
</evidence>
<dbReference type="Pfam" id="PF08880">
    <property type="entry name" value="QLQ"/>
    <property type="match status" value="1"/>
</dbReference>
<keyword evidence="3" id="KW-0010">Activator</keyword>
<dbReference type="Proteomes" id="UP000241394">
    <property type="component" value="Chromosome LG19"/>
</dbReference>
<dbReference type="AlphaFoldDB" id="A0A2R6Q5T3"/>
<dbReference type="SMART" id="SM00951">
    <property type="entry name" value="QLQ"/>
    <property type="match status" value="1"/>
</dbReference>